<dbReference type="InterPro" id="IPR004358">
    <property type="entry name" value="Sig_transdc_His_kin-like_C"/>
</dbReference>
<dbReference type="SMART" id="SM00387">
    <property type="entry name" value="HATPase_c"/>
    <property type="match status" value="1"/>
</dbReference>
<keyword evidence="7" id="KW-0902">Two-component regulatory system</keyword>
<dbReference type="PANTHER" id="PTHR43065">
    <property type="entry name" value="SENSOR HISTIDINE KINASE"/>
    <property type="match status" value="1"/>
</dbReference>
<evidence type="ECO:0000313" key="10">
    <source>
        <dbReference type="EMBL" id="SIQ98799.1"/>
    </source>
</evidence>
<dbReference type="STRING" id="1077936.SAMN05421545_2003"/>
<dbReference type="InterPro" id="IPR036890">
    <property type="entry name" value="HATPase_C_sf"/>
</dbReference>
<dbReference type="PRINTS" id="PR00344">
    <property type="entry name" value="BCTRLSENSOR"/>
</dbReference>
<dbReference type="GO" id="GO:0004673">
    <property type="term" value="F:protein histidine kinase activity"/>
    <property type="evidence" value="ECO:0007669"/>
    <property type="project" value="UniProtKB-EC"/>
</dbReference>
<dbReference type="EC" id="2.7.13.3" evidence="2"/>
<keyword evidence="8" id="KW-1133">Transmembrane helix</keyword>
<dbReference type="AlphaFoldDB" id="A0A1N6X954"/>
<keyword evidence="6" id="KW-0067">ATP-binding</keyword>
<evidence type="ECO:0000256" key="7">
    <source>
        <dbReference type="ARBA" id="ARBA00023012"/>
    </source>
</evidence>
<evidence type="ECO:0000256" key="1">
    <source>
        <dbReference type="ARBA" id="ARBA00000085"/>
    </source>
</evidence>
<keyword evidence="8" id="KW-0812">Transmembrane</keyword>
<dbReference type="Proteomes" id="UP000185924">
    <property type="component" value="Unassembled WGS sequence"/>
</dbReference>
<dbReference type="SUPFAM" id="SSF55874">
    <property type="entry name" value="ATPase domain of HSP90 chaperone/DNA topoisomerase II/histidine kinase"/>
    <property type="match status" value="1"/>
</dbReference>
<keyword evidence="5 10" id="KW-0418">Kinase</keyword>
<proteinExistence type="predicted"/>
<evidence type="ECO:0000256" key="3">
    <source>
        <dbReference type="ARBA" id="ARBA00022679"/>
    </source>
</evidence>
<dbReference type="GO" id="GO:0000160">
    <property type="term" value="P:phosphorelay signal transduction system"/>
    <property type="evidence" value="ECO:0007669"/>
    <property type="project" value="UniProtKB-KW"/>
</dbReference>
<dbReference type="PROSITE" id="PS50109">
    <property type="entry name" value="HIS_KIN"/>
    <property type="match status" value="1"/>
</dbReference>
<evidence type="ECO:0000313" key="11">
    <source>
        <dbReference type="Proteomes" id="UP000185924"/>
    </source>
</evidence>
<organism evidence="10 11">
    <name type="scientific">Pontibacter lucknowensis</name>
    <dbReference type="NCBI Taxonomy" id="1077936"/>
    <lineage>
        <taxon>Bacteria</taxon>
        <taxon>Pseudomonadati</taxon>
        <taxon>Bacteroidota</taxon>
        <taxon>Cytophagia</taxon>
        <taxon>Cytophagales</taxon>
        <taxon>Hymenobacteraceae</taxon>
        <taxon>Pontibacter</taxon>
    </lineage>
</organism>
<dbReference type="InterPro" id="IPR005467">
    <property type="entry name" value="His_kinase_dom"/>
</dbReference>
<dbReference type="RefSeq" id="WP_076421957.1">
    <property type="nucleotide sequence ID" value="NZ_FTNM01000002.1"/>
</dbReference>
<dbReference type="Pfam" id="PF02518">
    <property type="entry name" value="HATPase_c"/>
    <property type="match status" value="1"/>
</dbReference>
<evidence type="ECO:0000256" key="8">
    <source>
        <dbReference type="SAM" id="Phobius"/>
    </source>
</evidence>
<evidence type="ECO:0000256" key="5">
    <source>
        <dbReference type="ARBA" id="ARBA00022777"/>
    </source>
</evidence>
<dbReference type="InterPro" id="IPR003594">
    <property type="entry name" value="HATPase_dom"/>
</dbReference>
<keyword evidence="11" id="KW-1185">Reference proteome</keyword>
<sequence length="453" mass="50970">MRFNNYRLQLVLRLIILALTVFALAKVGLDPAYRGTFIGLLLFLLLQVFLLVRFHERTNRQFLSFLNSIRHDDFTELIPASTGGRLHRELAAGLNEVMKKFRAVRAEKEAHLHYFEAIVQHVGTGIITYKNDGSILLLNHAARKLLQVGALHQIQELAALYPDLAVRLSGLDHGEKAVVPLRQGGSVTNLSVQVIELVMLGDKVKLASVQNIQRELEDKEMEAWQNLIKVLTHEIMNSVTPIASLSASAGEEISGYVDDTNAEEITVLRDELLDIRQCLHTISRRSDGLIHFVNDFRNLTRITVPELTLIDVGELLSEIKTLLREQLIQQDIHFKIELRSGSSLLLSADRGMVEQVIINLVKNAMEAVQERAHKQITVRAYLDERSRVCLEVEDNGQGMTAEATTKIFIPFFTTKKSGSGIGLSLSRQIMRLHKGSISVQSELDRGTTFILRF</sequence>
<evidence type="ECO:0000259" key="9">
    <source>
        <dbReference type="PROSITE" id="PS50109"/>
    </source>
</evidence>
<feature type="domain" description="Histidine kinase" evidence="9">
    <location>
        <begin position="230"/>
        <end position="453"/>
    </location>
</feature>
<dbReference type="GO" id="GO:0005524">
    <property type="term" value="F:ATP binding"/>
    <property type="evidence" value="ECO:0007669"/>
    <property type="project" value="UniProtKB-KW"/>
</dbReference>
<keyword evidence="8" id="KW-0472">Membrane</keyword>
<evidence type="ECO:0000256" key="2">
    <source>
        <dbReference type="ARBA" id="ARBA00012438"/>
    </source>
</evidence>
<reference evidence="11" key="1">
    <citation type="submission" date="2017-01" db="EMBL/GenBank/DDBJ databases">
        <authorList>
            <person name="Varghese N."/>
            <person name="Submissions S."/>
        </authorList>
    </citation>
    <scope>NUCLEOTIDE SEQUENCE [LARGE SCALE GENOMIC DNA]</scope>
    <source>
        <strain evidence="11">DM9</strain>
    </source>
</reference>
<dbReference type="PANTHER" id="PTHR43065:SF46">
    <property type="entry name" value="C4-DICARBOXYLATE TRANSPORT SENSOR PROTEIN DCTB"/>
    <property type="match status" value="1"/>
</dbReference>
<keyword evidence="3" id="KW-0808">Transferase</keyword>
<gene>
    <name evidence="10" type="ORF">SAMN05421545_2003</name>
</gene>
<dbReference type="EMBL" id="FTNM01000002">
    <property type="protein sequence ID" value="SIQ98799.1"/>
    <property type="molecule type" value="Genomic_DNA"/>
</dbReference>
<keyword evidence="4" id="KW-0547">Nucleotide-binding</keyword>
<evidence type="ECO:0000256" key="6">
    <source>
        <dbReference type="ARBA" id="ARBA00022840"/>
    </source>
</evidence>
<dbReference type="Gene3D" id="3.30.565.10">
    <property type="entry name" value="Histidine kinase-like ATPase, C-terminal domain"/>
    <property type="match status" value="1"/>
</dbReference>
<accession>A0A1N6X954</accession>
<feature type="transmembrane region" description="Helical" evidence="8">
    <location>
        <begin position="33"/>
        <end position="52"/>
    </location>
</feature>
<protein>
    <recommendedName>
        <fullName evidence="2">histidine kinase</fullName>
        <ecNumber evidence="2">2.7.13.3</ecNumber>
    </recommendedName>
</protein>
<name>A0A1N6X954_9BACT</name>
<dbReference type="OrthoDB" id="1931120at2"/>
<evidence type="ECO:0000256" key="4">
    <source>
        <dbReference type="ARBA" id="ARBA00022741"/>
    </source>
</evidence>
<comment type="catalytic activity">
    <reaction evidence="1">
        <text>ATP + protein L-histidine = ADP + protein N-phospho-L-histidine.</text>
        <dbReference type="EC" id="2.7.13.3"/>
    </reaction>
</comment>